<keyword evidence="8" id="KW-1185">Reference proteome</keyword>
<evidence type="ECO:0000256" key="4">
    <source>
        <dbReference type="ARBA" id="ARBA00023163"/>
    </source>
</evidence>
<dbReference type="Pfam" id="PF13873">
    <property type="entry name" value="Myb_DNA-bind_5"/>
    <property type="match status" value="1"/>
</dbReference>
<keyword evidence="4" id="KW-0804">Transcription</keyword>
<dbReference type="AlphaFoldDB" id="A0AAV0WTE7"/>
<dbReference type="Proteomes" id="UP001160148">
    <property type="component" value="Unassembled WGS sequence"/>
</dbReference>
<comment type="subunit">
    <text evidence="1">Self-associates forming complexes of several hundred monomers.</text>
</comment>
<evidence type="ECO:0000256" key="1">
    <source>
        <dbReference type="ARBA" id="ARBA00011764"/>
    </source>
</evidence>
<dbReference type="EMBL" id="CARXXK010000002">
    <property type="protein sequence ID" value="CAI6359116.1"/>
    <property type="molecule type" value="Genomic_DNA"/>
</dbReference>
<feature type="domain" description="Myb/SANT-like DNA-binding" evidence="6">
    <location>
        <begin position="76"/>
        <end position="141"/>
    </location>
</feature>
<name>A0AAV0WTE7_9HEMI</name>
<sequence>MNPWSGDKQRSGTRNVFDESRLKVKRIESAVWRFVRRYTKKEPWSEISNYTNITFYNLNLFSFVSVDKKKKRGSDQIAALINYMSNEPKFAAGKFKDPHNGKRQMDVEWAELADNLNEMGPPKTVEQWKKCWRNEKCMARKVNSAWNKYLSQTGNSSSNKPPEPNDRHQLILSIIGTETSVGIGVGENGFGECSNTVDEGEGDFGEVVMAEEIYVNEGIEDLEEIAADTVILNYKGNTFDNRDENITLSQLTTPLTPKVKPSKGDTYKNLVEETNSTLKTMTEAIRENTEQMGSVVHAITSMSDNIAKLTNALTVISAQLANNAINKGLKDYFVFYWLTV</sequence>
<evidence type="ECO:0000256" key="2">
    <source>
        <dbReference type="ARBA" id="ARBA00016807"/>
    </source>
</evidence>
<comment type="function">
    <text evidence="5">Involved in transvection phenomena (= synapsis-dependent gene expression), where the synaptic pairing of chromosomes carrying genes with which zeste interacts influences the expression of these genes. Zeste binds to DNA and stimulates transcription from a nearby promoter.</text>
</comment>
<protein>
    <recommendedName>
        <fullName evidence="2">Regulatory protein zeste</fullName>
    </recommendedName>
</protein>
<dbReference type="InterPro" id="IPR028002">
    <property type="entry name" value="Myb_DNA-bind_5"/>
</dbReference>
<gene>
    <name evidence="7" type="ORF">MEUPH1_LOCUS14556</name>
</gene>
<reference evidence="7 8" key="1">
    <citation type="submission" date="2023-01" db="EMBL/GenBank/DDBJ databases">
        <authorList>
            <person name="Whitehead M."/>
        </authorList>
    </citation>
    <scope>NUCLEOTIDE SEQUENCE [LARGE SCALE GENOMIC DNA]</scope>
</reference>
<organism evidence="7 8">
    <name type="scientific">Macrosiphum euphorbiae</name>
    <name type="common">potato aphid</name>
    <dbReference type="NCBI Taxonomy" id="13131"/>
    <lineage>
        <taxon>Eukaryota</taxon>
        <taxon>Metazoa</taxon>
        <taxon>Ecdysozoa</taxon>
        <taxon>Arthropoda</taxon>
        <taxon>Hexapoda</taxon>
        <taxon>Insecta</taxon>
        <taxon>Pterygota</taxon>
        <taxon>Neoptera</taxon>
        <taxon>Paraneoptera</taxon>
        <taxon>Hemiptera</taxon>
        <taxon>Sternorrhyncha</taxon>
        <taxon>Aphidomorpha</taxon>
        <taxon>Aphidoidea</taxon>
        <taxon>Aphididae</taxon>
        <taxon>Macrosiphini</taxon>
        <taxon>Macrosiphum</taxon>
    </lineage>
</organism>
<comment type="caution">
    <text evidence="7">The sequence shown here is derived from an EMBL/GenBank/DDBJ whole genome shotgun (WGS) entry which is preliminary data.</text>
</comment>
<proteinExistence type="predicted"/>
<evidence type="ECO:0000256" key="3">
    <source>
        <dbReference type="ARBA" id="ARBA00023015"/>
    </source>
</evidence>
<evidence type="ECO:0000313" key="8">
    <source>
        <dbReference type="Proteomes" id="UP001160148"/>
    </source>
</evidence>
<evidence type="ECO:0000313" key="7">
    <source>
        <dbReference type="EMBL" id="CAI6359116.1"/>
    </source>
</evidence>
<evidence type="ECO:0000256" key="5">
    <source>
        <dbReference type="ARBA" id="ARBA00025466"/>
    </source>
</evidence>
<accession>A0AAV0WTE7</accession>
<evidence type="ECO:0000259" key="6">
    <source>
        <dbReference type="Pfam" id="PF13873"/>
    </source>
</evidence>
<keyword evidence="3" id="KW-0805">Transcription regulation</keyword>